<dbReference type="SUPFAM" id="SSF55021">
    <property type="entry name" value="ACT-like"/>
    <property type="match status" value="1"/>
</dbReference>
<evidence type="ECO:0000259" key="3">
    <source>
        <dbReference type="PROSITE" id="PS51371"/>
    </source>
</evidence>
<keyword evidence="1 2" id="KW-0129">CBS domain</keyword>
<reference evidence="5 6" key="1">
    <citation type="submission" date="2011-09" db="EMBL/GenBank/DDBJ databases">
        <title>The Genome Sequence of Bacillus smithii 7_3_47FAA.</title>
        <authorList>
            <consortium name="The Broad Institute Genome Sequencing Platform"/>
            <person name="Earl A."/>
            <person name="Ward D."/>
            <person name="Feldgarden M."/>
            <person name="Gevers D."/>
            <person name="Daigneault M."/>
            <person name="Strauss J."/>
            <person name="Allen-Vercoe E."/>
            <person name="Young S.K."/>
            <person name="Zeng Q."/>
            <person name="Gargeya S."/>
            <person name="Fitzgerald M."/>
            <person name="Haas B."/>
            <person name="Abouelleil A."/>
            <person name="Alvarado L."/>
            <person name="Arachchi H.M."/>
            <person name="Berlin A."/>
            <person name="Brown A."/>
            <person name="Chapman S.B."/>
            <person name="Chen Z."/>
            <person name="Dunbar C."/>
            <person name="Freedman E."/>
            <person name="Gearin G."/>
            <person name="Goldberg J."/>
            <person name="Griggs A."/>
            <person name="Gujja S."/>
            <person name="Heiman D."/>
            <person name="Howarth C."/>
            <person name="Larson L."/>
            <person name="Lui A."/>
            <person name="MacDonald P.J.P."/>
            <person name="Montmayeur A."/>
            <person name="Murphy C."/>
            <person name="Neiman D."/>
            <person name="Pearson M."/>
            <person name="Priest M."/>
            <person name="Roberts A."/>
            <person name="Saif S."/>
            <person name="Shea T."/>
            <person name="Shenoy N."/>
            <person name="Sisk P."/>
            <person name="Stolte C."/>
            <person name="Sykes S."/>
            <person name="Wortman J."/>
            <person name="Nusbaum C."/>
            <person name="Birren B."/>
        </authorList>
    </citation>
    <scope>NUCLEOTIDE SEQUENCE [LARGE SCALE GENOMIC DNA]</scope>
    <source>
        <strain evidence="5 6">7_3_47FAA</strain>
    </source>
</reference>
<dbReference type="Gene3D" id="3.30.70.260">
    <property type="match status" value="1"/>
</dbReference>
<evidence type="ECO:0000256" key="1">
    <source>
        <dbReference type="ARBA" id="ARBA00023122"/>
    </source>
</evidence>
<dbReference type="PANTHER" id="PTHR43080">
    <property type="entry name" value="CBS DOMAIN-CONTAINING PROTEIN CBSX3, MITOCHONDRIAL"/>
    <property type="match status" value="1"/>
</dbReference>
<dbReference type="Gene3D" id="3.10.580.10">
    <property type="entry name" value="CBS-domain"/>
    <property type="match status" value="1"/>
</dbReference>
<feature type="domain" description="CBS" evidence="3">
    <location>
        <begin position="79"/>
        <end position="137"/>
    </location>
</feature>
<feature type="domain" description="CBS" evidence="3">
    <location>
        <begin position="8"/>
        <end position="69"/>
    </location>
</feature>
<keyword evidence="6" id="KW-1185">Reference proteome</keyword>
<dbReference type="SMART" id="SM00116">
    <property type="entry name" value="CBS"/>
    <property type="match status" value="2"/>
</dbReference>
<dbReference type="PANTHER" id="PTHR43080:SF2">
    <property type="entry name" value="CBS DOMAIN-CONTAINING PROTEIN"/>
    <property type="match status" value="1"/>
</dbReference>
<dbReference type="Pfam" id="PF01842">
    <property type="entry name" value="ACT"/>
    <property type="match status" value="1"/>
</dbReference>
<dbReference type="AlphaFoldDB" id="G9QQK2"/>
<sequence length="216" mass="24625">MMIVEEIMNKEVYTLPPDASIRDALQLLKSKKIRHIPVVDEKQHLVGLVTERDLKNITSSIFQKEIREEILKKPLHSFMIKKVVTGHPLDFVEEVAYLFYDNQIGCLPIVQDGKLVGILSETEVLHTFVELTGANQPGSQIEVKVPDKTGILYEVVTVIHKQKANVLSVLVYPDKKDERYKILVFRVQTMNPLELIHALKKEGHTVLWPNMPGISI</sequence>
<dbReference type="PROSITE" id="PS51671">
    <property type="entry name" value="ACT"/>
    <property type="match status" value="1"/>
</dbReference>
<dbReference type="InterPro" id="IPR045865">
    <property type="entry name" value="ACT-like_dom_sf"/>
</dbReference>
<accession>G9QQK2</accession>
<evidence type="ECO:0000259" key="4">
    <source>
        <dbReference type="PROSITE" id="PS51671"/>
    </source>
</evidence>
<organism evidence="5 6">
    <name type="scientific">Bacillus smithii 7_3_47FAA</name>
    <dbReference type="NCBI Taxonomy" id="665952"/>
    <lineage>
        <taxon>Bacteria</taxon>
        <taxon>Bacillati</taxon>
        <taxon>Bacillota</taxon>
        <taxon>Bacilli</taxon>
        <taxon>Bacillales</taxon>
        <taxon>Bacillaceae</taxon>
        <taxon>Bacillus</taxon>
    </lineage>
</organism>
<dbReference type="PATRIC" id="fig|665952.3.peg.3507"/>
<dbReference type="CDD" id="cd04584">
    <property type="entry name" value="CBS_pair_AcuB_like"/>
    <property type="match status" value="1"/>
</dbReference>
<gene>
    <name evidence="5" type="ORF">HMPREF1015_00568</name>
</gene>
<dbReference type="CDD" id="cd04883">
    <property type="entry name" value="ACT_AcuB"/>
    <property type="match status" value="1"/>
</dbReference>
<proteinExistence type="predicted"/>
<protein>
    <recommendedName>
        <fullName evidence="7">Acetoin utilization protein AcuB</fullName>
    </recommendedName>
</protein>
<dbReference type="Proteomes" id="UP000011747">
    <property type="component" value="Unassembled WGS sequence"/>
</dbReference>
<evidence type="ECO:0000313" key="6">
    <source>
        <dbReference type="Proteomes" id="UP000011747"/>
    </source>
</evidence>
<dbReference type="Pfam" id="PF00571">
    <property type="entry name" value="CBS"/>
    <property type="match status" value="2"/>
</dbReference>
<evidence type="ECO:0000313" key="5">
    <source>
        <dbReference type="EMBL" id="EHL72783.1"/>
    </source>
</evidence>
<evidence type="ECO:0000256" key="2">
    <source>
        <dbReference type="PROSITE-ProRule" id="PRU00703"/>
    </source>
</evidence>
<dbReference type="HOGENOM" id="CLU_040681_6_0_9"/>
<evidence type="ECO:0008006" key="7">
    <source>
        <dbReference type="Google" id="ProtNLM"/>
    </source>
</evidence>
<feature type="domain" description="ACT" evidence="4">
    <location>
        <begin position="140"/>
        <end position="214"/>
    </location>
</feature>
<dbReference type="SUPFAM" id="SSF54631">
    <property type="entry name" value="CBS-domain pair"/>
    <property type="match status" value="1"/>
</dbReference>
<dbReference type="EMBL" id="ACWF01000166">
    <property type="protein sequence ID" value="EHL72783.1"/>
    <property type="molecule type" value="Genomic_DNA"/>
</dbReference>
<dbReference type="InterPro" id="IPR000644">
    <property type="entry name" value="CBS_dom"/>
</dbReference>
<dbReference type="InterPro" id="IPR051257">
    <property type="entry name" value="Diverse_CBS-Domain"/>
</dbReference>
<name>G9QQK2_9BACI</name>
<dbReference type="InterPro" id="IPR046342">
    <property type="entry name" value="CBS_dom_sf"/>
</dbReference>
<comment type="caution">
    <text evidence="5">The sequence shown here is derived from an EMBL/GenBank/DDBJ whole genome shotgun (WGS) entry which is preliminary data.</text>
</comment>
<dbReference type="InterPro" id="IPR002912">
    <property type="entry name" value="ACT_dom"/>
</dbReference>
<dbReference type="PROSITE" id="PS51371">
    <property type="entry name" value="CBS"/>
    <property type="match status" value="2"/>
</dbReference>